<name>A0AAV8Y185_9CUCU</name>
<proteinExistence type="predicted"/>
<feature type="non-terminal residue" evidence="1">
    <location>
        <position position="1"/>
    </location>
</feature>
<dbReference type="AlphaFoldDB" id="A0AAV8Y185"/>
<protein>
    <submittedName>
        <fullName evidence="1">Uncharacterized protein</fullName>
    </submittedName>
</protein>
<keyword evidence="2" id="KW-1185">Reference proteome</keyword>
<dbReference type="Proteomes" id="UP001162162">
    <property type="component" value="Unassembled WGS sequence"/>
</dbReference>
<gene>
    <name evidence="1" type="ORF">NQ318_021225</name>
</gene>
<dbReference type="EMBL" id="JAPWTK010000259">
    <property type="protein sequence ID" value="KAJ8944296.1"/>
    <property type="molecule type" value="Genomic_DNA"/>
</dbReference>
<comment type="caution">
    <text evidence="1">The sequence shown here is derived from an EMBL/GenBank/DDBJ whole genome shotgun (WGS) entry which is preliminary data.</text>
</comment>
<organism evidence="1 2">
    <name type="scientific">Aromia moschata</name>
    <dbReference type="NCBI Taxonomy" id="1265417"/>
    <lineage>
        <taxon>Eukaryota</taxon>
        <taxon>Metazoa</taxon>
        <taxon>Ecdysozoa</taxon>
        <taxon>Arthropoda</taxon>
        <taxon>Hexapoda</taxon>
        <taxon>Insecta</taxon>
        <taxon>Pterygota</taxon>
        <taxon>Neoptera</taxon>
        <taxon>Endopterygota</taxon>
        <taxon>Coleoptera</taxon>
        <taxon>Polyphaga</taxon>
        <taxon>Cucujiformia</taxon>
        <taxon>Chrysomeloidea</taxon>
        <taxon>Cerambycidae</taxon>
        <taxon>Cerambycinae</taxon>
        <taxon>Callichromatini</taxon>
        <taxon>Aromia</taxon>
    </lineage>
</organism>
<sequence>QDDKGWKMNHMIIILEPPSRKRTSVQYVSFWRMTVALHIKKLLEQWEGLSSMGSSTSHPQSKKCAF</sequence>
<evidence type="ECO:0000313" key="1">
    <source>
        <dbReference type="EMBL" id="KAJ8944296.1"/>
    </source>
</evidence>
<reference evidence="1" key="1">
    <citation type="journal article" date="2023" name="Insect Mol. Biol.">
        <title>Genome sequencing provides insights into the evolution of gene families encoding plant cell wall-degrading enzymes in longhorned beetles.</title>
        <authorList>
            <person name="Shin N.R."/>
            <person name="Okamura Y."/>
            <person name="Kirsch R."/>
            <person name="Pauchet Y."/>
        </authorList>
    </citation>
    <scope>NUCLEOTIDE SEQUENCE</scope>
    <source>
        <strain evidence="1">AMC_N1</strain>
    </source>
</reference>
<evidence type="ECO:0000313" key="2">
    <source>
        <dbReference type="Proteomes" id="UP001162162"/>
    </source>
</evidence>
<accession>A0AAV8Y185</accession>